<evidence type="ECO:0000259" key="8">
    <source>
        <dbReference type="PROSITE" id="PS51830"/>
    </source>
</evidence>
<dbReference type="InterPro" id="IPR033516">
    <property type="entry name" value="CARD8/ASC/NALP1_CARD"/>
</dbReference>
<dbReference type="GO" id="GO:0042981">
    <property type="term" value="P:regulation of apoptotic process"/>
    <property type="evidence" value="ECO:0007669"/>
    <property type="project" value="InterPro"/>
</dbReference>
<gene>
    <name evidence="9" type="ORF">FSCOSCO3_A030816</name>
</gene>
<name>A0AAV1QMX4_SCOSC</name>
<keyword evidence="5" id="KW-0395">Inflammatory response</keyword>
<dbReference type="PROSITE" id="PS51830">
    <property type="entry name" value="FIIND"/>
    <property type="match status" value="1"/>
</dbReference>
<organism evidence="9 10">
    <name type="scientific">Scomber scombrus</name>
    <name type="common">Atlantic mackerel</name>
    <name type="synonym">Scomber vernalis</name>
    <dbReference type="NCBI Taxonomy" id="13677"/>
    <lineage>
        <taxon>Eukaryota</taxon>
        <taxon>Metazoa</taxon>
        <taxon>Chordata</taxon>
        <taxon>Craniata</taxon>
        <taxon>Vertebrata</taxon>
        <taxon>Euteleostomi</taxon>
        <taxon>Actinopterygii</taxon>
        <taxon>Neopterygii</taxon>
        <taxon>Teleostei</taxon>
        <taxon>Neoteleostei</taxon>
        <taxon>Acanthomorphata</taxon>
        <taxon>Pelagiaria</taxon>
        <taxon>Scombriformes</taxon>
        <taxon>Scombridae</taxon>
        <taxon>Scomber</taxon>
    </lineage>
</organism>
<dbReference type="SUPFAM" id="SSF47986">
    <property type="entry name" value="DEATH domain"/>
    <property type="match status" value="1"/>
</dbReference>
<evidence type="ECO:0000256" key="2">
    <source>
        <dbReference type="ARBA" id="ARBA00022490"/>
    </source>
</evidence>
<dbReference type="GO" id="GO:0005829">
    <property type="term" value="C:cytosol"/>
    <property type="evidence" value="ECO:0007669"/>
    <property type="project" value="UniProtKB-SubCell"/>
</dbReference>
<dbReference type="InterPro" id="IPR025307">
    <property type="entry name" value="FIIND_dom"/>
</dbReference>
<keyword evidence="4" id="KW-0391">Immunity</keyword>
<evidence type="ECO:0000259" key="7">
    <source>
        <dbReference type="PROSITE" id="PS50209"/>
    </source>
</evidence>
<dbReference type="Gene3D" id="1.25.40.10">
    <property type="entry name" value="Tetratricopeptide repeat domain"/>
    <property type="match status" value="1"/>
</dbReference>
<dbReference type="CDD" id="cd08330">
    <property type="entry name" value="CARD_ASC_NALP1"/>
    <property type="match status" value="1"/>
</dbReference>
<dbReference type="EMBL" id="CAWUFR010001566">
    <property type="protein sequence ID" value="CAK6984016.1"/>
    <property type="molecule type" value="Genomic_DNA"/>
</dbReference>
<comment type="subcellular location">
    <subcellularLocation>
        <location evidence="1">Cytoplasm</location>
        <location evidence="1">Cytosol</location>
    </subcellularLocation>
</comment>
<comment type="caution">
    <text evidence="9">The sequence shown here is derived from an EMBL/GenBank/DDBJ whole genome shotgun (WGS) entry which is preliminary data.</text>
</comment>
<feature type="domain" description="CARD" evidence="7">
    <location>
        <begin position="1200"/>
        <end position="1276"/>
    </location>
</feature>
<evidence type="ECO:0000256" key="6">
    <source>
        <dbReference type="SAM" id="MobiDB-lite"/>
    </source>
</evidence>
<dbReference type="Proteomes" id="UP001314229">
    <property type="component" value="Unassembled WGS sequence"/>
</dbReference>
<accession>A0AAV1QMX4</accession>
<evidence type="ECO:0000313" key="10">
    <source>
        <dbReference type="Proteomes" id="UP001314229"/>
    </source>
</evidence>
<evidence type="ECO:0000256" key="5">
    <source>
        <dbReference type="ARBA" id="ARBA00023198"/>
    </source>
</evidence>
<reference evidence="9 10" key="1">
    <citation type="submission" date="2024-01" db="EMBL/GenBank/DDBJ databases">
        <authorList>
            <person name="Alioto T."/>
            <person name="Alioto T."/>
            <person name="Gomez Garrido J."/>
        </authorList>
    </citation>
    <scope>NUCLEOTIDE SEQUENCE [LARGE SCALE GENOMIC DNA]</scope>
</reference>
<dbReference type="Gene3D" id="1.10.533.10">
    <property type="entry name" value="Death Domain, Fas"/>
    <property type="match status" value="1"/>
</dbReference>
<proteinExistence type="predicted"/>
<protein>
    <submittedName>
        <fullName evidence="9">Sterile alpha motif domain-containing protein 9-like</fullName>
    </submittedName>
</protein>
<dbReference type="Pfam" id="PF00619">
    <property type="entry name" value="CARD"/>
    <property type="match status" value="1"/>
</dbReference>
<dbReference type="InterPro" id="IPR001315">
    <property type="entry name" value="CARD"/>
</dbReference>
<evidence type="ECO:0000256" key="3">
    <source>
        <dbReference type="ARBA" id="ARBA00022588"/>
    </source>
</evidence>
<dbReference type="GO" id="GO:0006954">
    <property type="term" value="P:inflammatory response"/>
    <property type="evidence" value="ECO:0007669"/>
    <property type="project" value="UniProtKB-KW"/>
</dbReference>
<dbReference type="InterPro" id="IPR011029">
    <property type="entry name" value="DEATH-like_dom_sf"/>
</dbReference>
<keyword evidence="10" id="KW-1185">Reference proteome</keyword>
<keyword evidence="2" id="KW-0963">Cytoplasm</keyword>
<dbReference type="PROSITE" id="PS50209">
    <property type="entry name" value="CARD"/>
    <property type="match status" value="1"/>
</dbReference>
<dbReference type="Pfam" id="PF23679">
    <property type="entry name" value="UPA-FIIND"/>
    <property type="match status" value="1"/>
</dbReference>
<dbReference type="GO" id="GO:0045087">
    <property type="term" value="P:innate immune response"/>
    <property type="evidence" value="ECO:0007669"/>
    <property type="project" value="UniProtKB-KW"/>
</dbReference>
<dbReference type="Pfam" id="PF13553">
    <property type="entry name" value="FIIND"/>
    <property type="match status" value="1"/>
</dbReference>
<evidence type="ECO:0000256" key="4">
    <source>
        <dbReference type="ARBA" id="ARBA00022859"/>
    </source>
</evidence>
<dbReference type="PANTHER" id="PTHR16155">
    <property type="entry name" value="DED DOMAIN-CONTAINING PROTEIN"/>
    <property type="match status" value="1"/>
</dbReference>
<feature type="region of interest" description="Disordered" evidence="6">
    <location>
        <begin position="1101"/>
        <end position="1120"/>
    </location>
</feature>
<evidence type="ECO:0000256" key="1">
    <source>
        <dbReference type="ARBA" id="ARBA00004514"/>
    </source>
</evidence>
<feature type="domain" description="FIIND" evidence="8">
    <location>
        <begin position="921"/>
        <end position="1203"/>
    </location>
</feature>
<dbReference type="InterPro" id="IPR011990">
    <property type="entry name" value="TPR-like_helical_dom_sf"/>
</dbReference>
<dbReference type="PANTHER" id="PTHR16155:SF18">
    <property type="entry name" value="STERILE ALPHA MOTIF DOMAIN-CONTAINING PROTEIN 9-LIKE"/>
    <property type="match status" value="1"/>
</dbReference>
<keyword evidence="3" id="KW-0399">Innate immunity</keyword>
<sequence>MASGLALSTARGGEIYVGSEIRDSLSQLDILYANQFEGESLDPEVVEHTEETFYKGAPPEWLNFDISEQAESEGTGTSFIKRDGYDTLKQQIQNKRKSPRISTVKLFHQPGCGGTTLAMQVLWDLRKTFRCAVLTDSTSDITNVATDVVHLFTAGSRGYQNTVLLLLNDEHIPENLQNSIMEKMAEQKIVTTMPVVIFLTCVRKDAVLQSDHVVLRKVLSETEKQKFNEKKEELIKKYRDRCGQFHGFNIMQTNFSQAYVEQACTVFSTVQRSNKPLKTQLATFLSLLNAYVPGSYLLESQCLDFLQHEDSIHGHLSLEDRMRPFSHLIITFQHDARSGKKVCMAHPMIAQCCTELMGDAGVTRSDTARNFLNRLCRDEIPPHLLGFVRDMLTKRGMKLEENPKKRINGDENKKDQERFSRLILDIQKKECKVDSASVLKVASKIFVQNPFFPQALARFYYIEIKDYNKAERWAKEAKERDPKNSFVADTLGQVYKNQLKTKEFSLKQREILQLAKKAIEAFKDEERLAENEYGADMKEDGNTRVSNIFNIRGQFGYLQVCNLIYDRLVSQNETWKRVLTNNVSMCSVLGLLGDNKLYRLNGLVSSLRDEVEKKCAFFDKYLTYSKPDMRKDDAPYISRDTSECYKNYVGDSPPKHLKEKCDDHIQKLKEKLSVTSAGVLSCLDRKYTESDLQEITTWWKEIHSRKDTQTSLVNYILAQIMLNNLGEIFSSDAKFSTALRQLTPPSPQNAPELNMLALLLNWPTDSEDKSDFDLSQSIQYMYSSYEHTYKTHFRSRYLRPLFFIGKGQNLDRIVHRRVLEDLFLAQKEDVIQDVQDLNSYWGSEKIFQDPMIQQRLLQIEGRVRNYRLYAIFGSKEIELEANMQNTLWRPRQVTFYLGFTIRGPVAFGIQTKIAETGLKQDISDWTELKPEVNRVDDVQTYSLHSEAGYYECSVSAVRWFCKETVSFEYQFTSWEKYMTTPSCVDYIPAGPLLDIKVTTGKIEEVHLPHWICTDDNPTISDNFAVLHVDTSGDYVEKVSEVTSSHVKLLQPVFSPRGVMIRMKLGFSVKVFYDVLIFKTNKASLTLHVYLLPPDPVVQQAVERQENSDASRSIRKPSPDKPLRLENHFFLTTDTETAEICPDKLKLTCERKNPNFFEVFIRNANSDFSLKLEGEQKKNKEKETVWTCMIRKDDYQKGSSYQEQGQHFVDRHRTDLINRVTDTGTILDQLKDRGIISNENYDTVRALKTTQDQMREILRFLNSAGRAGKDALYEIMRGMKHLSFLIFELEGSE</sequence>
<evidence type="ECO:0000313" key="9">
    <source>
        <dbReference type="EMBL" id="CAK6984016.1"/>
    </source>
</evidence>